<protein>
    <submittedName>
        <fullName evidence="1">TonB-dependent receptor</fullName>
    </submittedName>
</protein>
<dbReference type="AlphaFoldDB" id="A0A5M5BTJ4"/>
<dbReference type="Proteomes" id="UP000323717">
    <property type="component" value="Unassembled WGS sequence"/>
</dbReference>
<name>A0A5M5BTJ4_BACOV</name>
<dbReference type="SUPFAM" id="SSF56935">
    <property type="entry name" value="Porins"/>
    <property type="match status" value="1"/>
</dbReference>
<proteinExistence type="predicted"/>
<keyword evidence="1" id="KW-0675">Receptor</keyword>
<sequence>KWLKDVSWVNFLKLRASFGVINVDYLPKDGSTTVYDYWDQIYTTTGTQYKFNSSYDSEFGSTIIGRLATANSTHEKAYKYNVGVDAVLFNGLDVTAEGYYQRRKDIWVSSEGKYTDVLGVDAPFENAGIVDSYGVELGLNYTKRLGDVVFNLGGNFAWNKNEIKEQLEEPRLYKNLVQTGNRLGQVYGMVAEGFFKDKEDIANSLPQNFSTVVPGDIKYKDVNGDGIIDANDKTAIGYSTTAPEIYYSFHLGAEWKGIGVDVMFQGTGNYSAVLNTKSMFWPLINNTTLSTHYYENRWTPENQNAKYPRLSSQSNANNYQANTVWLADRSFLKLRNAEVYYRFPEEWMKKTKILGSAKLYVRGTDLFCSDHIDVTDPECYGVATPLNKSVVVGVTIGF</sequence>
<feature type="non-terminal residue" evidence="1">
    <location>
        <position position="1"/>
    </location>
</feature>
<evidence type="ECO:0000313" key="1">
    <source>
        <dbReference type="EMBL" id="KAA3931653.1"/>
    </source>
</evidence>
<evidence type="ECO:0000313" key="2">
    <source>
        <dbReference type="Proteomes" id="UP000323717"/>
    </source>
</evidence>
<dbReference type="EMBL" id="VWLE01001000">
    <property type="protein sequence ID" value="KAA3931653.1"/>
    <property type="molecule type" value="Genomic_DNA"/>
</dbReference>
<reference evidence="1 2" key="1">
    <citation type="journal article" date="2019" name="Nat. Med.">
        <title>A library of human gut bacterial isolates paired with longitudinal multiomics data enables mechanistic microbiome research.</title>
        <authorList>
            <person name="Poyet M."/>
            <person name="Groussin M."/>
            <person name="Gibbons S.M."/>
            <person name="Avila-Pacheco J."/>
            <person name="Jiang X."/>
            <person name="Kearney S.M."/>
            <person name="Perrotta A.R."/>
            <person name="Berdy B."/>
            <person name="Zhao S."/>
            <person name="Lieberman T.D."/>
            <person name="Swanson P.K."/>
            <person name="Smith M."/>
            <person name="Roesemann S."/>
            <person name="Alexander J.E."/>
            <person name="Rich S.A."/>
            <person name="Livny J."/>
            <person name="Vlamakis H."/>
            <person name="Clish C."/>
            <person name="Bullock K."/>
            <person name="Deik A."/>
            <person name="Scott J."/>
            <person name="Pierce K.A."/>
            <person name="Xavier R.J."/>
            <person name="Alm E.J."/>
        </authorList>
    </citation>
    <scope>NUCLEOTIDE SEQUENCE [LARGE SCALE GENOMIC DNA]</scope>
    <source>
        <strain evidence="1 2">BIOML-A163</strain>
    </source>
</reference>
<accession>A0A5M5BTJ4</accession>
<organism evidence="1 2">
    <name type="scientific">Bacteroides ovatus</name>
    <dbReference type="NCBI Taxonomy" id="28116"/>
    <lineage>
        <taxon>Bacteria</taxon>
        <taxon>Pseudomonadati</taxon>
        <taxon>Bacteroidota</taxon>
        <taxon>Bacteroidia</taxon>
        <taxon>Bacteroidales</taxon>
        <taxon>Bacteroidaceae</taxon>
        <taxon>Bacteroides</taxon>
    </lineage>
</organism>
<gene>
    <name evidence="1" type="ORF">F3D71_31450</name>
</gene>
<comment type="caution">
    <text evidence="1">The sequence shown here is derived from an EMBL/GenBank/DDBJ whole genome shotgun (WGS) entry which is preliminary data.</text>
</comment>